<reference evidence="2 3" key="1">
    <citation type="submission" date="2019-06" db="EMBL/GenBank/DDBJ databases">
        <title>Draft genomes of female and male turbot (Scophthalmus maximus).</title>
        <authorList>
            <person name="Xu H."/>
            <person name="Xu X.-W."/>
            <person name="Shao C."/>
            <person name="Chen S."/>
        </authorList>
    </citation>
    <scope>NUCLEOTIDE SEQUENCE [LARGE SCALE GENOMIC DNA]</scope>
    <source>
        <strain evidence="2">Ysfricsl-2016a</strain>
        <tissue evidence="2">Blood</tissue>
    </source>
</reference>
<proteinExistence type="predicted"/>
<evidence type="ECO:0000313" key="3">
    <source>
        <dbReference type="Proteomes" id="UP000438429"/>
    </source>
</evidence>
<comment type="caution">
    <text evidence="2">The sequence shown here is derived from an EMBL/GenBank/DDBJ whole genome shotgun (WGS) entry which is preliminary data.</text>
</comment>
<organism evidence="2 3">
    <name type="scientific">Scophthalmus maximus</name>
    <name type="common">Turbot</name>
    <name type="synonym">Psetta maxima</name>
    <dbReference type="NCBI Taxonomy" id="52904"/>
    <lineage>
        <taxon>Eukaryota</taxon>
        <taxon>Metazoa</taxon>
        <taxon>Chordata</taxon>
        <taxon>Craniata</taxon>
        <taxon>Vertebrata</taxon>
        <taxon>Euteleostomi</taxon>
        <taxon>Actinopterygii</taxon>
        <taxon>Neopterygii</taxon>
        <taxon>Teleostei</taxon>
        <taxon>Neoteleostei</taxon>
        <taxon>Acanthomorphata</taxon>
        <taxon>Carangaria</taxon>
        <taxon>Pleuronectiformes</taxon>
        <taxon>Pleuronectoidei</taxon>
        <taxon>Scophthalmidae</taxon>
        <taxon>Scophthalmus</taxon>
    </lineage>
</organism>
<name>A0A6A4THF1_SCOMX</name>
<evidence type="ECO:0000313" key="2">
    <source>
        <dbReference type="EMBL" id="KAF0046117.1"/>
    </source>
</evidence>
<protein>
    <submittedName>
        <fullName evidence="2">Uncharacterized protein</fullName>
    </submittedName>
</protein>
<evidence type="ECO:0000256" key="1">
    <source>
        <dbReference type="SAM" id="MobiDB-lite"/>
    </source>
</evidence>
<accession>A0A6A4THF1</accession>
<dbReference type="Proteomes" id="UP000438429">
    <property type="component" value="Unassembled WGS sequence"/>
</dbReference>
<dbReference type="AlphaFoldDB" id="A0A6A4THF1"/>
<feature type="region of interest" description="Disordered" evidence="1">
    <location>
        <begin position="40"/>
        <end position="65"/>
    </location>
</feature>
<dbReference type="EMBL" id="VEVO01000002">
    <property type="protein sequence ID" value="KAF0046117.1"/>
    <property type="molecule type" value="Genomic_DNA"/>
</dbReference>
<gene>
    <name evidence="2" type="ORF">F2P81_002646</name>
</gene>
<sequence>MHSSVSTERRVPPSYVVQIRYRSDARRDLGVTEGLYRNRQKNVAAMSEGNEESDSQVQRSQRLKPAKTAALTVFWVTNRAVGRPRTQAEMSLKLLQLAAALLMMKSTIYETHCTFSSTPAPPFCVAAGFKQPLS</sequence>